<dbReference type="SUPFAM" id="SSF52540">
    <property type="entry name" value="P-loop containing nucleoside triphosphate hydrolases"/>
    <property type="match status" value="2"/>
</dbReference>
<dbReference type="GO" id="GO:0065002">
    <property type="term" value="P:intracellular protein transmembrane transport"/>
    <property type="evidence" value="ECO:0007669"/>
    <property type="project" value="UniProtKB-UniRule"/>
</dbReference>
<dbReference type="InterPro" id="IPR011130">
    <property type="entry name" value="SecA_preprotein_X-link_dom"/>
</dbReference>
<dbReference type="FunFam" id="3.40.50.300:FF:000334">
    <property type="entry name" value="Protein translocase subunit SecA"/>
    <property type="match status" value="1"/>
</dbReference>
<keyword evidence="10 15" id="KW-0067">ATP-binding</keyword>
<comment type="function">
    <text evidence="15">Part of the Sec protein translocase complex. Interacts with the SecYEG preprotein conducting channel. Has a central role in coupling the hydrolysis of ATP to the transfer of proteins into and across the cell membrane, serving as an ATP-driven molecular motor driving the stepwise translocation of polypeptide chains across the membrane.</text>
</comment>
<dbReference type="InterPro" id="IPR011116">
    <property type="entry name" value="SecA_Wing/Scaffold"/>
</dbReference>
<accession>A0A399FY46</accession>
<gene>
    <name evidence="15 19" type="primary">secA</name>
    <name evidence="19" type="ORF">B9J77_00310</name>
</gene>
<dbReference type="HAMAP" id="MF_01382">
    <property type="entry name" value="SecA"/>
    <property type="match status" value="1"/>
</dbReference>
<dbReference type="SMART" id="SM00957">
    <property type="entry name" value="SecA_DEAD"/>
    <property type="match status" value="1"/>
</dbReference>
<dbReference type="GO" id="GO:0008564">
    <property type="term" value="F:protein-exporting ATPase activity"/>
    <property type="evidence" value="ECO:0007669"/>
    <property type="project" value="UniProtKB-EC"/>
</dbReference>
<organism evidence="19 20">
    <name type="scientific">candidate division NPL-UPA2 bacterium Unc8</name>
    <dbReference type="NCBI Taxonomy" id="1980939"/>
    <lineage>
        <taxon>Bacteria</taxon>
    </lineage>
</organism>
<dbReference type="PROSITE" id="PS51192">
    <property type="entry name" value="HELICASE_ATP_BIND_1"/>
    <property type="match status" value="1"/>
</dbReference>
<dbReference type="Proteomes" id="UP000266287">
    <property type="component" value="Unassembled WGS sequence"/>
</dbReference>
<dbReference type="Pfam" id="PF07516">
    <property type="entry name" value="SecA_SW"/>
    <property type="match status" value="1"/>
</dbReference>
<dbReference type="SUPFAM" id="SSF81886">
    <property type="entry name" value="Helical scaffold and wing domains of SecA"/>
    <property type="match status" value="1"/>
</dbReference>
<dbReference type="InterPro" id="IPR036670">
    <property type="entry name" value="SecA_X-link_sf"/>
</dbReference>
<name>A0A399FY46_UNCN2</name>
<dbReference type="Gene3D" id="3.90.1440.10">
    <property type="entry name" value="SecA, preprotein cross-linking domain"/>
    <property type="match status" value="1"/>
</dbReference>
<comment type="cofactor">
    <cofactor evidence="1">
        <name>Zn(2+)</name>
        <dbReference type="ChEBI" id="CHEBI:29105"/>
    </cofactor>
</comment>
<dbReference type="Gene3D" id="3.10.450.50">
    <property type="match status" value="1"/>
</dbReference>
<dbReference type="FunFam" id="3.90.1440.10:FF:000002">
    <property type="entry name" value="Protein translocase subunit SecA"/>
    <property type="match status" value="1"/>
</dbReference>
<dbReference type="Gene3D" id="3.40.50.300">
    <property type="entry name" value="P-loop containing nucleotide triphosphate hydrolases"/>
    <property type="match status" value="2"/>
</dbReference>
<dbReference type="PANTHER" id="PTHR30612">
    <property type="entry name" value="SECA INNER MEMBRANE COMPONENT OF SEC PROTEIN SECRETION SYSTEM"/>
    <property type="match status" value="1"/>
</dbReference>
<dbReference type="CDD" id="cd18803">
    <property type="entry name" value="SF2_C_secA"/>
    <property type="match status" value="1"/>
</dbReference>
<dbReference type="EMBL" id="NDHY01000001">
    <property type="protein sequence ID" value="RII01154.1"/>
    <property type="molecule type" value="Genomic_DNA"/>
</dbReference>
<dbReference type="PANTHER" id="PTHR30612:SF0">
    <property type="entry name" value="CHLOROPLAST PROTEIN-TRANSPORTING ATPASE"/>
    <property type="match status" value="1"/>
</dbReference>
<feature type="binding site" evidence="15">
    <location>
        <position position="514"/>
    </location>
    <ligand>
        <name>ATP</name>
        <dbReference type="ChEBI" id="CHEBI:30616"/>
    </ligand>
</feature>
<dbReference type="InterPro" id="IPR004027">
    <property type="entry name" value="SEC_C_motif"/>
</dbReference>
<evidence type="ECO:0000313" key="19">
    <source>
        <dbReference type="EMBL" id="RII01154.1"/>
    </source>
</evidence>
<dbReference type="InterPro" id="IPR014001">
    <property type="entry name" value="Helicase_ATP-bd"/>
</dbReference>
<protein>
    <recommendedName>
        <fullName evidence="15 16">Protein translocase subunit SecA</fullName>
        <ecNumber evidence="15">7.4.2.8</ecNumber>
    </recommendedName>
</protein>
<feature type="domain" description="Helicase ATP-binding" evidence="17">
    <location>
        <begin position="88"/>
        <end position="233"/>
    </location>
</feature>
<evidence type="ECO:0000256" key="2">
    <source>
        <dbReference type="ARBA" id="ARBA00004170"/>
    </source>
</evidence>
<evidence type="ECO:0000256" key="15">
    <source>
        <dbReference type="HAMAP-Rule" id="MF_01382"/>
    </source>
</evidence>
<dbReference type="GO" id="GO:0017038">
    <property type="term" value="P:protein import"/>
    <property type="evidence" value="ECO:0007669"/>
    <property type="project" value="InterPro"/>
</dbReference>
<keyword evidence="5 15" id="KW-1003">Cell membrane</keyword>
<keyword evidence="12 15" id="KW-1278">Translocase</keyword>
<dbReference type="Pfam" id="PF21090">
    <property type="entry name" value="P-loop_SecA"/>
    <property type="match status" value="1"/>
</dbReference>
<dbReference type="Pfam" id="PF07517">
    <property type="entry name" value="SecA_DEAD"/>
    <property type="match status" value="1"/>
</dbReference>
<evidence type="ECO:0000313" key="20">
    <source>
        <dbReference type="Proteomes" id="UP000266287"/>
    </source>
</evidence>
<dbReference type="FunFam" id="1.10.3060.10:FF:000003">
    <property type="entry name" value="Protein translocase subunit SecA"/>
    <property type="match status" value="1"/>
</dbReference>
<evidence type="ECO:0000256" key="3">
    <source>
        <dbReference type="ARBA" id="ARBA00007650"/>
    </source>
</evidence>
<dbReference type="PROSITE" id="PS51196">
    <property type="entry name" value="SECA_MOTOR_DEAD"/>
    <property type="match status" value="1"/>
</dbReference>
<dbReference type="CDD" id="cd17928">
    <property type="entry name" value="DEXDc_SecA"/>
    <property type="match status" value="1"/>
</dbReference>
<feature type="binding site" evidence="15">
    <location>
        <begin position="104"/>
        <end position="108"/>
    </location>
    <ligand>
        <name>ATP</name>
        <dbReference type="ChEBI" id="CHEBI:30616"/>
    </ligand>
</feature>
<evidence type="ECO:0000256" key="8">
    <source>
        <dbReference type="ARBA" id="ARBA00022741"/>
    </source>
</evidence>
<comment type="caution">
    <text evidence="19">The sequence shown here is derived from an EMBL/GenBank/DDBJ whole genome shotgun (WGS) entry which is preliminary data.</text>
</comment>
<dbReference type="NCBIfam" id="TIGR00963">
    <property type="entry name" value="secA"/>
    <property type="match status" value="1"/>
</dbReference>
<evidence type="ECO:0000256" key="1">
    <source>
        <dbReference type="ARBA" id="ARBA00001947"/>
    </source>
</evidence>
<dbReference type="AlphaFoldDB" id="A0A399FY46"/>
<dbReference type="InterPro" id="IPR020937">
    <property type="entry name" value="SecA_CS"/>
</dbReference>
<dbReference type="SMART" id="SM00958">
    <property type="entry name" value="SecA_PP_bind"/>
    <property type="match status" value="1"/>
</dbReference>
<dbReference type="GO" id="GO:0006605">
    <property type="term" value="P:protein targeting"/>
    <property type="evidence" value="ECO:0007669"/>
    <property type="project" value="UniProtKB-UniRule"/>
</dbReference>
<dbReference type="GO" id="GO:0005524">
    <property type="term" value="F:ATP binding"/>
    <property type="evidence" value="ECO:0007669"/>
    <property type="project" value="UniProtKB-UniRule"/>
</dbReference>
<keyword evidence="6 15" id="KW-0963">Cytoplasm</keyword>
<evidence type="ECO:0000256" key="6">
    <source>
        <dbReference type="ARBA" id="ARBA00022490"/>
    </source>
</evidence>
<comment type="subcellular location">
    <subcellularLocation>
        <location evidence="15">Cell membrane</location>
        <topology evidence="15">Peripheral membrane protein</topology>
        <orientation evidence="15">Cytoplasmic side</orientation>
    </subcellularLocation>
    <subcellularLocation>
        <location evidence="15">Cytoplasm</location>
    </subcellularLocation>
    <subcellularLocation>
        <location evidence="2">Membrane</location>
        <topology evidence="2">Peripheral membrane protein</topology>
    </subcellularLocation>
    <text evidence="15">Distribution is 50-50.</text>
</comment>
<keyword evidence="13 15" id="KW-0811">Translocation</keyword>
<evidence type="ECO:0000256" key="12">
    <source>
        <dbReference type="ARBA" id="ARBA00022967"/>
    </source>
</evidence>
<keyword evidence="9" id="KW-0862">Zinc</keyword>
<dbReference type="NCBIfam" id="NF009538">
    <property type="entry name" value="PRK12904.1"/>
    <property type="match status" value="1"/>
</dbReference>
<comment type="catalytic activity">
    <reaction evidence="15">
        <text>ATP + H2O + cellular proteinSide 1 = ADP + phosphate + cellular proteinSide 2.</text>
        <dbReference type="EC" id="7.4.2.8"/>
    </reaction>
</comment>
<evidence type="ECO:0000256" key="9">
    <source>
        <dbReference type="ARBA" id="ARBA00022833"/>
    </source>
</evidence>
<dbReference type="GO" id="GO:0043952">
    <property type="term" value="P:protein transport by the Sec complex"/>
    <property type="evidence" value="ECO:0007669"/>
    <property type="project" value="UniProtKB-ARBA"/>
</dbReference>
<evidence type="ECO:0000256" key="13">
    <source>
        <dbReference type="ARBA" id="ARBA00023010"/>
    </source>
</evidence>
<comment type="subunit">
    <text evidence="15">Monomer and homodimer. Part of the essential Sec protein translocation apparatus which comprises SecA, SecYEG and auxiliary proteins SecDF. Other proteins may also be involved.</text>
</comment>
<evidence type="ECO:0000259" key="17">
    <source>
        <dbReference type="PROSITE" id="PS51192"/>
    </source>
</evidence>
<dbReference type="SUPFAM" id="SSF81767">
    <property type="entry name" value="Pre-protein crosslinking domain of SecA"/>
    <property type="match status" value="1"/>
</dbReference>
<keyword evidence="7" id="KW-0479">Metal-binding</keyword>
<dbReference type="Pfam" id="PF02810">
    <property type="entry name" value="SEC-C"/>
    <property type="match status" value="1"/>
</dbReference>
<dbReference type="InterPro" id="IPR014018">
    <property type="entry name" value="SecA_motor_DEAD"/>
</dbReference>
<keyword evidence="14 15" id="KW-0472">Membrane</keyword>
<proteinExistence type="inferred from homology"/>
<dbReference type="InterPro" id="IPR000185">
    <property type="entry name" value="SecA"/>
</dbReference>
<dbReference type="GO" id="GO:0046872">
    <property type="term" value="F:metal ion binding"/>
    <property type="evidence" value="ECO:0007669"/>
    <property type="project" value="UniProtKB-KW"/>
</dbReference>
<comment type="similarity">
    <text evidence="3 15 16">Belongs to the SecA family.</text>
</comment>
<keyword evidence="8 15" id="KW-0547">Nucleotide-binding</keyword>
<keyword evidence="11 15" id="KW-0653">Protein transport</keyword>
<evidence type="ECO:0000256" key="7">
    <source>
        <dbReference type="ARBA" id="ARBA00022723"/>
    </source>
</evidence>
<feature type="domain" description="SecA family profile" evidence="18">
    <location>
        <begin position="2"/>
        <end position="633"/>
    </location>
</feature>
<dbReference type="EC" id="7.4.2.8" evidence="15"/>
<dbReference type="GO" id="GO:0031522">
    <property type="term" value="C:cell envelope Sec protein transport complex"/>
    <property type="evidence" value="ECO:0007669"/>
    <property type="project" value="TreeGrafter"/>
</dbReference>
<feature type="binding site" evidence="15">
    <location>
        <position position="86"/>
    </location>
    <ligand>
        <name>ATP</name>
        <dbReference type="ChEBI" id="CHEBI:30616"/>
    </ligand>
</feature>
<sequence>MFNFLARIFGSSNERALKRLQPTVEAINLLESQLIKLSDAELREKTDIFKQRLSDGESLNDILVDAFAVVREAAKRTVGMRPFDVQLMGAQVLHQGKIAEMATGEGKTLVATMPLYLNALTGKGCHLITVNDYLARRDRDWMGPIYESLGLRVGVLQHDMASQERHDAYRCDITYGTNNEFGFDYLRDNMVIRKEDVMQRGFYYAIVDEVDNILIDEARTPLIISGPAEAATDIYRTADRVVRQLRAKFVTEAERIDAKNNGIELGVGCDYLVDEKHRSVELTEEGMARCQKKLEQPNLFEDLAEIGMVHHLTQAMKAHSLFKRDVDYMLKDGQVIIVDEFTGRLMPGRRWSDGQHQAIEAKEGIKVERENQTLATITLQNYFRLYDKLAGMTGTAETEAAEFHKIYRLGVVIILPNRSLIRTNYSDVIYKTLDEKLEAVVEEITGLHQQGRPVLVGTISIEKSEVLSRMLFKRGVPHNVLNARYHEQEAEIIAQAGRIGAVTIATNMAGRGTDILLGGNPQFLAKARLKNAGMDYNKVSRERLQEVLAEIEREITAEHEKVVALGGLHVLGTERHEARRIDNQLRGRAGRQGDPGSSRFYLSLEDNLMRMFASERVSFIMDKMGWERGQPLEHGLLTRTIERAQRGVEAQNFDIRKRLLEFDDVMNTQRQVIYENRKMMLEEEDISDEIHHMLTEFINRMLDERMNPDMDSEEWDVKGLIGEVNQMFRSSLNEVDVKEMKLEELREIIIRKAFEMYKTREGDIGSAELRELERMVFLQMTDSKWKDHLYELDHLREGIYYRGYGERDPLVEYKIESHSMFKDLIERTDADTIRYLFQVRLIPKAGQMQSVFLKGPHRLLRPDVPLRDSIPGQPLSQEVATYKRDSRKVGRNEPCPCGSGRKYKRCCGG</sequence>
<dbReference type="InterPro" id="IPR027417">
    <property type="entry name" value="P-loop_NTPase"/>
</dbReference>
<dbReference type="FunFam" id="3.40.50.300:FF:000113">
    <property type="entry name" value="Preprotein translocase subunit SecA"/>
    <property type="match status" value="1"/>
</dbReference>
<evidence type="ECO:0000256" key="4">
    <source>
        <dbReference type="ARBA" id="ARBA00022448"/>
    </source>
</evidence>
<dbReference type="InterPro" id="IPR011115">
    <property type="entry name" value="SecA_DEAD"/>
</dbReference>
<evidence type="ECO:0000256" key="16">
    <source>
        <dbReference type="RuleBase" id="RU003874"/>
    </source>
</evidence>
<dbReference type="Pfam" id="PF01043">
    <property type="entry name" value="SecA_PP_bind"/>
    <property type="match status" value="1"/>
</dbReference>
<dbReference type="PRINTS" id="PR00906">
    <property type="entry name" value="SECA"/>
</dbReference>
<dbReference type="Gene3D" id="1.10.3060.10">
    <property type="entry name" value="Helical scaffold and wing domains of SecA"/>
    <property type="match status" value="1"/>
</dbReference>
<evidence type="ECO:0000256" key="14">
    <source>
        <dbReference type="ARBA" id="ARBA00023136"/>
    </source>
</evidence>
<dbReference type="InterPro" id="IPR044722">
    <property type="entry name" value="SecA_SF2_C"/>
</dbReference>
<keyword evidence="4 15" id="KW-0813">Transport</keyword>
<evidence type="ECO:0000256" key="10">
    <source>
        <dbReference type="ARBA" id="ARBA00022840"/>
    </source>
</evidence>
<dbReference type="InterPro" id="IPR036266">
    <property type="entry name" value="SecA_Wing/Scaffold_sf"/>
</dbReference>
<evidence type="ECO:0000259" key="18">
    <source>
        <dbReference type="PROSITE" id="PS51196"/>
    </source>
</evidence>
<evidence type="ECO:0000256" key="11">
    <source>
        <dbReference type="ARBA" id="ARBA00022927"/>
    </source>
</evidence>
<dbReference type="GO" id="GO:0005886">
    <property type="term" value="C:plasma membrane"/>
    <property type="evidence" value="ECO:0007669"/>
    <property type="project" value="UniProtKB-SubCell"/>
</dbReference>
<evidence type="ECO:0000256" key="5">
    <source>
        <dbReference type="ARBA" id="ARBA00022475"/>
    </source>
</evidence>
<reference evidence="19 20" key="1">
    <citation type="submission" date="2018-08" db="EMBL/GenBank/DDBJ databases">
        <title>Draft genome of candidate division NPL-UPA2 bacterium Unc8 that adapted to ultra-basic serpentinizing groundwater.</title>
        <authorList>
            <person name="Ishii S."/>
            <person name="Suzuki S."/>
            <person name="Nealson K.H."/>
        </authorList>
    </citation>
    <scope>NUCLEOTIDE SEQUENCE [LARGE SCALE GENOMIC DNA]</scope>
    <source>
        <strain evidence="19">Unc8</strain>
    </source>
</reference>
<dbReference type="GO" id="GO:0005829">
    <property type="term" value="C:cytosol"/>
    <property type="evidence" value="ECO:0007669"/>
    <property type="project" value="TreeGrafter"/>
</dbReference>
<dbReference type="PROSITE" id="PS01312">
    <property type="entry name" value="SECA"/>
    <property type="match status" value="1"/>
</dbReference>